<dbReference type="Pfam" id="PF00497">
    <property type="entry name" value="SBP_bac_3"/>
    <property type="match status" value="1"/>
</dbReference>
<evidence type="ECO:0000313" key="5">
    <source>
        <dbReference type="Proteomes" id="UP000427906"/>
    </source>
</evidence>
<sequence length="251" mass="28642">MKKVFLCMFFLFCYAPLAFSGEKISGYTCEWAPYTTVKWSGGLNGEGVFSEISREAFKRSGYDLQITYMDWKDALKGAEEGQHAIIVAASKKPEREAFMYYSEPVLDVDYVLFTVKHKDAAIKDFADLKNYKIGIESGYSYIDIFKENGLASNLVYFKETEEKIKALLDGDVDFIPGNAFSALFFAKYIYEKTMHKVDFKISRGKPYYVCISKKSKDSKILLEAFNKGLAQIQADGTLGTMRMEFEHLLSY</sequence>
<dbReference type="Gene3D" id="3.40.190.10">
    <property type="entry name" value="Periplasmic binding protein-like II"/>
    <property type="match status" value="2"/>
</dbReference>
<proteinExistence type="predicted"/>
<evidence type="ECO:0000256" key="2">
    <source>
        <dbReference type="SAM" id="SignalP"/>
    </source>
</evidence>
<dbReference type="KEGG" id="dalk:DSCA_50600"/>
<dbReference type="SUPFAM" id="SSF53850">
    <property type="entry name" value="Periplasmic binding protein-like II"/>
    <property type="match status" value="1"/>
</dbReference>
<keyword evidence="1 2" id="KW-0732">Signal</keyword>
<keyword evidence="5" id="KW-1185">Reference proteome</keyword>
<dbReference type="SMART" id="SM00062">
    <property type="entry name" value="PBPb"/>
    <property type="match status" value="1"/>
</dbReference>
<protein>
    <submittedName>
        <fullName evidence="4">Amino acid ABC transporter substrate-binding protein</fullName>
    </submittedName>
</protein>
<evidence type="ECO:0000256" key="1">
    <source>
        <dbReference type="ARBA" id="ARBA00022729"/>
    </source>
</evidence>
<dbReference type="RefSeq" id="WP_167527946.1">
    <property type="nucleotide sequence ID" value="NZ_AP021874.1"/>
</dbReference>
<feature type="signal peptide" evidence="2">
    <location>
        <begin position="1"/>
        <end position="20"/>
    </location>
</feature>
<accession>A0A5K7YRZ6</accession>
<dbReference type="Proteomes" id="UP000427906">
    <property type="component" value="Chromosome"/>
</dbReference>
<dbReference type="AlphaFoldDB" id="A0A5K7YRZ6"/>
<reference evidence="4 5" key="1">
    <citation type="submission" date="2019-11" db="EMBL/GenBank/DDBJ databases">
        <title>Comparative genomics of hydrocarbon-degrading Desulfosarcina strains.</title>
        <authorList>
            <person name="Watanabe M."/>
            <person name="Kojima H."/>
            <person name="Fukui M."/>
        </authorList>
    </citation>
    <scope>NUCLEOTIDE SEQUENCE [LARGE SCALE GENOMIC DNA]</scope>
    <source>
        <strain evidence="4 5">PL12</strain>
    </source>
</reference>
<dbReference type="InterPro" id="IPR001638">
    <property type="entry name" value="Solute-binding_3/MltF_N"/>
</dbReference>
<feature type="chain" id="PRO_5024297433" evidence="2">
    <location>
        <begin position="21"/>
        <end position="251"/>
    </location>
</feature>
<organism evidence="4 5">
    <name type="scientific">Desulfosarcina alkanivorans</name>
    <dbReference type="NCBI Taxonomy" id="571177"/>
    <lineage>
        <taxon>Bacteria</taxon>
        <taxon>Pseudomonadati</taxon>
        <taxon>Thermodesulfobacteriota</taxon>
        <taxon>Desulfobacteria</taxon>
        <taxon>Desulfobacterales</taxon>
        <taxon>Desulfosarcinaceae</taxon>
        <taxon>Desulfosarcina</taxon>
    </lineage>
</organism>
<evidence type="ECO:0000313" key="4">
    <source>
        <dbReference type="EMBL" id="BBO71130.1"/>
    </source>
</evidence>
<feature type="domain" description="Solute-binding protein family 3/N-terminal" evidence="3">
    <location>
        <begin position="36"/>
        <end position="248"/>
    </location>
</feature>
<gene>
    <name evidence="4" type="ORF">DSCA_50600</name>
</gene>
<evidence type="ECO:0000259" key="3">
    <source>
        <dbReference type="SMART" id="SM00062"/>
    </source>
</evidence>
<dbReference type="EMBL" id="AP021874">
    <property type="protein sequence ID" value="BBO71130.1"/>
    <property type="molecule type" value="Genomic_DNA"/>
</dbReference>
<dbReference type="PANTHER" id="PTHR35936">
    <property type="entry name" value="MEMBRANE-BOUND LYTIC MUREIN TRANSGLYCOSYLASE F"/>
    <property type="match status" value="1"/>
</dbReference>
<dbReference type="PANTHER" id="PTHR35936:SF25">
    <property type="entry name" value="ABC TRANSPORTER SUBSTRATE-BINDING PROTEIN"/>
    <property type="match status" value="1"/>
</dbReference>
<name>A0A5K7YRZ6_9BACT</name>